<evidence type="ECO:0000313" key="4">
    <source>
        <dbReference type="EMBL" id="AWI81442.1"/>
    </source>
</evidence>
<feature type="compositionally biased region" description="Low complexity" evidence="2">
    <location>
        <begin position="10"/>
        <end position="21"/>
    </location>
</feature>
<sequence>MLVCTQKSSTTPVTTRPMMPRDGNTSTGRKHIAPTTSAASVATRVCPASAQRPGRQRWNFTMATRTESVEVDGPFITNSLDMLLTATHDAHGFALLPEWLIRDDIRSGKLEPVLDAWRVTLPGGDAHVYAACLPNRRHSRKVHAFIQHVSTHLSQPA</sequence>
<dbReference type="InterPro" id="IPR058163">
    <property type="entry name" value="LysR-type_TF_proteobact-type"/>
</dbReference>
<dbReference type="Proteomes" id="UP000244902">
    <property type="component" value="Chromosome"/>
</dbReference>
<feature type="domain" description="LysR substrate-binding" evidence="3">
    <location>
        <begin position="53"/>
        <end position="153"/>
    </location>
</feature>
<protein>
    <recommendedName>
        <fullName evidence="3">LysR substrate-binding domain-containing protein</fullName>
    </recommendedName>
</protein>
<proteinExistence type="inferred from homology"/>
<organism evidence="4 5">
    <name type="scientific">Parazoarcus communis</name>
    <dbReference type="NCBI Taxonomy" id="41977"/>
    <lineage>
        <taxon>Bacteria</taxon>
        <taxon>Pseudomonadati</taxon>
        <taxon>Pseudomonadota</taxon>
        <taxon>Betaproteobacteria</taxon>
        <taxon>Rhodocyclales</taxon>
        <taxon>Zoogloeaceae</taxon>
        <taxon>Parazoarcus</taxon>
    </lineage>
</organism>
<evidence type="ECO:0000313" key="5">
    <source>
        <dbReference type="Proteomes" id="UP000244902"/>
    </source>
</evidence>
<comment type="similarity">
    <text evidence="1">Belongs to the LysR transcriptional regulatory family.</text>
</comment>
<dbReference type="PANTHER" id="PTHR30537">
    <property type="entry name" value="HTH-TYPE TRANSCRIPTIONAL REGULATOR"/>
    <property type="match status" value="1"/>
</dbReference>
<dbReference type="PANTHER" id="PTHR30537:SF5">
    <property type="entry name" value="HTH-TYPE TRANSCRIPTIONAL ACTIVATOR TTDR-RELATED"/>
    <property type="match status" value="1"/>
</dbReference>
<name>A0A2U8H669_9RHOO</name>
<evidence type="ECO:0000256" key="1">
    <source>
        <dbReference type="ARBA" id="ARBA00009437"/>
    </source>
</evidence>
<dbReference type="SUPFAM" id="SSF53850">
    <property type="entry name" value="Periplasmic binding protein-like II"/>
    <property type="match status" value="1"/>
</dbReference>
<dbReference type="GO" id="GO:0043565">
    <property type="term" value="F:sequence-specific DNA binding"/>
    <property type="evidence" value="ECO:0007669"/>
    <property type="project" value="TreeGrafter"/>
</dbReference>
<feature type="region of interest" description="Disordered" evidence="2">
    <location>
        <begin position="1"/>
        <end position="41"/>
    </location>
</feature>
<dbReference type="OrthoDB" id="8705920at2"/>
<dbReference type="GO" id="GO:0006351">
    <property type="term" value="P:DNA-templated transcription"/>
    <property type="evidence" value="ECO:0007669"/>
    <property type="project" value="TreeGrafter"/>
</dbReference>
<dbReference type="GO" id="GO:0003700">
    <property type="term" value="F:DNA-binding transcription factor activity"/>
    <property type="evidence" value="ECO:0007669"/>
    <property type="project" value="TreeGrafter"/>
</dbReference>
<dbReference type="EMBL" id="CP022188">
    <property type="protein sequence ID" value="AWI81442.1"/>
    <property type="molecule type" value="Genomic_DNA"/>
</dbReference>
<dbReference type="Gene3D" id="3.40.190.290">
    <property type="match status" value="1"/>
</dbReference>
<reference evidence="4 5" key="1">
    <citation type="submission" date="2017-06" db="EMBL/GenBank/DDBJ databases">
        <title>Azoarcus sp. TSNA42 complete genome sequence.</title>
        <authorList>
            <person name="Woo J.-H."/>
            <person name="Kim H.-S."/>
        </authorList>
    </citation>
    <scope>NUCLEOTIDE SEQUENCE [LARGE SCALE GENOMIC DNA]</scope>
    <source>
        <strain evidence="4 5">TSNA42</strain>
    </source>
</reference>
<dbReference type="AlphaFoldDB" id="A0A2U8H669"/>
<dbReference type="Pfam" id="PF03466">
    <property type="entry name" value="LysR_substrate"/>
    <property type="match status" value="1"/>
</dbReference>
<evidence type="ECO:0000259" key="3">
    <source>
        <dbReference type="Pfam" id="PF03466"/>
    </source>
</evidence>
<evidence type="ECO:0000256" key="2">
    <source>
        <dbReference type="SAM" id="MobiDB-lite"/>
    </source>
</evidence>
<dbReference type="InterPro" id="IPR005119">
    <property type="entry name" value="LysR_subst-bd"/>
</dbReference>
<accession>A0A2U8H669</accession>
<gene>
    <name evidence="4" type="ORF">CEW87_19980</name>
</gene>